<dbReference type="AlphaFoldDB" id="A0A1I6J7B4"/>
<dbReference type="GO" id="GO:0008273">
    <property type="term" value="F:calcium, potassium:sodium antiporter activity"/>
    <property type="evidence" value="ECO:0007669"/>
    <property type="project" value="TreeGrafter"/>
</dbReference>
<keyword evidence="2 5" id="KW-0812">Transmembrane</keyword>
<evidence type="ECO:0000313" key="7">
    <source>
        <dbReference type="EMBL" id="SFR74855.1"/>
    </source>
</evidence>
<feature type="transmembrane region" description="Helical" evidence="5">
    <location>
        <begin position="279"/>
        <end position="298"/>
    </location>
</feature>
<keyword evidence="4 5" id="KW-0472">Membrane</keyword>
<keyword evidence="3 5" id="KW-1133">Transmembrane helix</keyword>
<dbReference type="STRING" id="553469.SAMN04487947_4153"/>
<feature type="transmembrane region" description="Helical" evidence="5">
    <location>
        <begin position="136"/>
        <end position="153"/>
    </location>
</feature>
<dbReference type="EMBL" id="FOYT01000006">
    <property type="protein sequence ID" value="SFR74855.1"/>
    <property type="molecule type" value="Genomic_DNA"/>
</dbReference>
<feature type="transmembrane region" description="Helical" evidence="5">
    <location>
        <begin position="252"/>
        <end position="273"/>
    </location>
</feature>
<evidence type="ECO:0000256" key="2">
    <source>
        <dbReference type="ARBA" id="ARBA00022692"/>
    </source>
</evidence>
<protein>
    <submittedName>
        <fullName evidence="7">Cation:H+ antiporter</fullName>
    </submittedName>
</protein>
<dbReference type="PANTHER" id="PTHR10846:SF8">
    <property type="entry name" value="INNER MEMBRANE PROTEIN YRBG"/>
    <property type="match status" value="1"/>
</dbReference>
<feature type="domain" description="Sodium/calcium exchanger membrane region" evidence="6">
    <location>
        <begin position="11"/>
        <end position="150"/>
    </location>
</feature>
<reference evidence="8" key="1">
    <citation type="submission" date="2016-10" db="EMBL/GenBank/DDBJ databases">
        <authorList>
            <person name="Varghese N."/>
            <person name="Submissions S."/>
        </authorList>
    </citation>
    <scope>NUCLEOTIDE SEQUENCE [LARGE SCALE GENOMIC DNA]</scope>
    <source>
        <strain evidence="8">CGMCC 1.7736</strain>
    </source>
</reference>
<feature type="domain" description="Sodium/calcium exchanger membrane region" evidence="6">
    <location>
        <begin position="185"/>
        <end position="312"/>
    </location>
</feature>
<feature type="transmembrane region" description="Helical" evidence="5">
    <location>
        <begin position="184"/>
        <end position="205"/>
    </location>
</feature>
<evidence type="ECO:0000259" key="6">
    <source>
        <dbReference type="Pfam" id="PF01699"/>
    </source>
</evidence>
<dbReference type="InterPro" id="IPR004481">
    <property type="entry name" value="K/Na/Ca-exchanger"/>
</dbReference>
<dbReference type="InterPro" id="IPR044880">
    <property type="entry name" value="NCX_ion-bd_dom_sf"/>
</dbReference>
<dbReference type="Gene3D" id="1.20.1420.30">
    <property type="entry name" value="NCX, central ion-binding region"/>
    <property type="match status" value="1"/>
</dbReference>
<feature type="transmembrane region" description="Helical" evidence="5">
    <location>
        <begin position="217"/>
        <end position="240"/>
    </location>
</feature>
<dbReference type="NCBIfam" id="TIGR00367">
    <property type="entry name" value="calcium/sodium antiporter"/>
    <property type="match status" value="1"/>
</dbReference>
<gene>
    <name evidence="7" type="ORF">SAMN04487947_4153</name>
</gene>
<dbReference type="RefSeq" id="WP_089811264.1">
    <property type="nucleotide sequence ID" value="NZ_FOYT01000006.1"/>
</dbReference>
<evidence type="ECO:0000313" key="8">
    <source>
        <dbReference type="Proteomes" id="UP000198531"/>
    </source>
</evidence>
<comment type="subcellular location">
    <subcellularLocation>
        <location evidence="1">Membrane</location>
        <topology evidence="1">Multi-pass membrane protein</topology>
    </subcellularLocation>
</comment>
<sequence>MVMTAEQAVQVGIVIASVGGLWVGARLLVDSVVRLARRVGLSELTIGLTVVAAGTSTPELVVTADAALKGLGDIAVGNVVGSNIYNLAFVLGVVSLLRVVPIERSLVHRDGVALVVSTLLGAYAVSDGVVTRLEGAVLVGLFVVYTAVLLRGGTEASQSADSTDAPPGLGTAVTERVQFRGRDAALLVAGLAVVLVSGDLMVGAASGLARGAGISEWVIGGTIVAAGTSTPEFAVSLVAMRRGRLGVSVGNVVGSNVFNLLVIMGVGALVSPLSLSGSIGLSLAWLLAVSVAMVAALWTGRRLSRPEGGLFAGSEVVRWVVGLLGLG</sequence>
<name>A0A1I6J7B4_9EURY</name>
<dbReference type="InterPro" id="IPR004837">
    <property type="entry name" value="NaCa_Exmemb"/>
</dbReference>
<evidence type="ECO:0000256" key="5">
    <source>
        <dbReference type="SAM" id="Phobius"/>
    </source>
</evidence>
<dbReference type="GO" id="GO:0005262">
    <property type="term" value="F:calcium channel activity"/>
    <property type="evidence" value="ECO:0007669"/>
    <property type="project" value="TreeGrafter"/>
</dbReference>
<evidence type="ECO:0000256" key="1">
    <source>
        <dbReference type="ARBA" id="ARBA00004141"/>
    </source>
</evidence>
<dbReference type="Pfam" id="PF01699">
    <property type="entry name" value="Na_Ca_ex"/>
    <property type="match status" value="2"/>
</dbReference>
<proteinExistence type="predicted"/>
<feature type="transmembrane region" description="Helical" evidence="5">
    <location>
        <begin position="12"/>
        <end position="29"/>
    </location>
</feature>
<evidence type="ECO:0000256" key="3">
    <source>
        <dbReference type="ARBA" id="ARBA00022989"/>
    </source>
</evidence>
<organism evidence="7 8">
    <name type="scientific">Halogeometricum rufum</name>
    <dbReference type="NCBI Taxonomy" id="553469"/>
    <lineage>
        <taxon>Archaea</taxon>
        <taxon>Methanobacteriati</taxon>
        <taxon>Methanobacteriota</taxon>
        <taxon>Stenosarchaea group</taxon>
        <taxon>Halobacteria</taxon>
        <taxon>Halobacteriales</taxon>
        <taxon>Haloferacaceae</taxon>
        <taxon>Halogeometricum</taxon>
    </lineage>
</organism>
<accession>A0A1I6J7B4</accession>
<dbReference type="PANTHER" id="PTHR10846">
    <property type="entry name" value="SODIUM/POTASSIUM/CALCIUM EXCHANGER"/>
    <property type="match status" value="1"/>
</dbReference>
<dbReference type="Proteomes" id="UP000198531">
    <property type="component" value="Unassembled WGS sequence"/>
</dbReference>
<feature type="transmembrane region" description="Helical" evidence="5">
    <location>
        <begin position="84"/>
        <end position="100"/>
    </location>
</feature>
<dbReference type="GO" id="GO:0006874">
    <property type="term" value="P:intracellular calcium ion homeostasis"/>
    <property type="evidence" value="ECO:0007669"/>
    <property type="project" value="TreeGrafter"/>
</dbReference>
<evidence type="ECO:0000256" key="4">
    <source>
        <dbReference type="ARBA" id="ARBA00023136"/>
    </source>
</evidence>
<dbReference type="OrthoDB" id="142185at2157"/>
<keyword evidence="8" id="KW-1185">Reference proteome</keyword>
<dbReference type="GO" id="GO:0005886">
    <property type="term" value="C:plasma membrane"/>
    <property type="evidence" value="ECO:0007669"/>
    <property type="project" value="TreeGrafter"/>
</dbReference>